<dbReference type="Gene3D" id="1.20.1250.20">
    <property type="entry name" value="MFS general substrate transporter like domains"/>
    <property type="match status" value="1"/>
</dbReference>
<keyword evidence="7" id="KW-1185">Reference proteome</keyword>
<feature type="transmembrane region" description="Helical" evidence="5">
    <location>
        <begin position="67"/>
        <end position="87"/>
    </location>
</feature>
<gene>
    <name evidence="8" type="primary">LOC106819482</name>
</gene>
<dbReference type="InterPro" id="IPR011701">
    <property type="entry name" value="MFS"/>
</dbReference>
<evidence type="ECO:0000256" key="2">
    <source>
        <dbReference type="ARBA" id="ARBA00022692"/>
    </source>
</evidence>
<dbReference type="SUPFAM" id="SSF103473">
    <property type="entry name" value="MFS general substrate transporter"/>
    <property type="match status" value="1"/>
</dbReference>
<dbReference type="Pfam" id="PF07690">
    <property type="entry name" value="MFS_1"/>
    <property type="match status" value="1"/>
</dbReference>
<proteinExistence type="predicted"/>
<evidence type="ECO:0000259" key="6">
    <source>
        <dbReference type="PROSITE" id="PS50850"/>
    </source>
</evidence>
<name>A0ABM1F570_PRICU</name>
<dbReference type="RefSeq" id="XP_014679591.1">
    <property type="nucleotide sequence ID" value="XM_014824105.1"/>
</dbReference>
<dbReference type="GeneID" id="106819482"/>
<evidence type="ECO:0000256" key="5">
    <source>
        <dbReference type="SAM" id="Phobius"/>
    </source>
</evidence>
<reference evidence="8" key="1">
    <citation type="submission" date="2025-08" db="UniProtKB">
        <authorList>
            <consortium name="RefSeq"/>
        </authorList>
    </citation>
    <scope>IDENTIFICATION</scope>
</reference>
<evidence type="ECO:0000256" key="1">
    <source>
        <dbReference type="ARBA" id="ARBA00004141"/>
    </source>
</evidence>
<dbReference type="Proteomes" id="UP000695022">
    <property type="component" value="Unplaced"/>
</dbReference>
<feature type="transmembrane region" description="Helical" evidence="5">
    <location>
        <begin position="157"/>
        <end position="179"/>
    </location>
</feature>
<feature type="domain" description="Major facilitator superfamily (MFS) profile" evidence="6">
    <location>
        <begin position="22"/>
        <end position="201"/>
    </location>
</feature>
<accession>A0ABM1F570</accession>
<dbReference type="PROSITE" id="PS50850">
    <property type="entry name" value="MFS"/>
    <property type="match status" value="1"/>
</dbReference>
<feature type="transmembrane region" description="Helical" evidence="5">
    <location>
        <begin position="123"/>
        <end position="145"/>
    </location>
</feature>
<sequence length="201" mass="22483">MKPATAMAMDVDAAMMQAGGFGRYQMIIFTVISVMDLCVAWHVMSINLHRCRTEYHCKWDLVCDMKVGVQLTITVYMFGKLFGALIAPQVADFFGRKPTAICLGLSYVAFGVAKVFTQSYAQFMVMHFFMALSQTGAGLAAFVLLCESVPQSSRATVGLVFMNVWSVGIMTLPLLAYFIPNWRTLQLTMVLPMTITITYYW</sequence>
<evidence type="ECO:0000256" key="4">
    <source>
        <dbReference type="ARBA" id="ARBA00023136"/>
    </source>
</evidence>
<protein>
    <submittedName>
        <fullName evidence="8">Solute carrier family 22 member 8-like</fullName>
    </submittedName>
</protein>
<evidence type="ECO:0000313" key="8">
    <source>
        <dbReference type="RefSeq" id="XP_014679591.1"/>
    </source>
</evidence>
<keyword evidence="2 5" id="KW-0812">Transmembrane</keyword>
<evidence type="ECO:0000313" key="7">
    <source>
        <dbReference type="Proteomes" id="UP000695022"/>
    </source>
</evidence>
<organism evidence="7 8">
    <name type="scientific">Priapulus caudatus</name>
    <name type="common">Priapulid worm</name>
    <dbReference type="NCBI Taxonomy" id="37621"/>
    <lineage>
        <taxon>Eukaryota</taxon>
        <taxon>Metazoa</taxon>
        <taxon>Ecdysozoa</taxon>
        <taxon>Scalidophora</taxon>
        <taxon>Priapulida</taxon>
        <taxon>Priapulimorpha</taxon>
        <taxon>Priapulimorphida</taxon>
        <taxon>Priapulidae</taxon>
        <taxon>Priapulus</taxon>
    </lineage>
</organism>
<evidence type="ECO:0000256" key="3">
    <source>
        <dbReference type="ARBA" id="ARBA00022989"/>
    </source>
</evidence>
<dbReference type="InterPro" id="IPR020846">
    <property type="entry name" value="MFS_dom"/>
</dbReference>
<keyword evidence="4 5" id="KW-0472">Membrane</keyword>
<dbReference type="PANTHER" id="PTHR24064">
    <property type="entry name" value="SOLUTE CARRIER FAMILY 22 MEMBER"/>
    <property type="match status" value="1"/>
</dbReference>
<comment type="subcellular location">
    <subcellularLocation>
        <location evidence="1">Membrane</location>
        <topology evidence="1">Multi-pass membrane protein</topology>
    </subcellularLocation>
</comment>
<feature type="transmembrane region" description="Helical" evidence="5">
    <location>
        <begin position="26"/>
        <end position="47"/>
    </location>
</feature>
<keyword evidence="3 5" id="KW-1133">Transmembrane helix</keyword>
<dbReference type="InterPro" id="IPR036259">
    <property type="entry name" value="MFS_trans_sf"/>
</dbReference>